<dbReference type="PROSITE" id="PS50112">
    <property type="entry name" value="PAS"/>
    <property type="match status" value="1"/>
</dbReference>
<feature type="domain" description="PAC" evidence="7">
    <location>
        <begin position="93"/>
        <end position="145"/>
    </location>
</feature>
<dbReference type="EMBL" id="BARU01013807">
    <property type="protein sequence ID" value="GAH41076.1"/>
    <property type="molecule type" value="Genomic_DNA"/>
</dbReference>
<evidence type="ECO:0000259" key="6">
    <source>
        <dbReference type="PROSITE" id="PS50112"/>
    </source>
</evidence>
<dbReference type="AlphaFoldDB" id="X1F625"/>
<sequence length="185" mass="21574">INDITERKKKKEALRDSLKRYRFIAEQPGQMIYDYDILSGKINWSGDVEGVTGFTYENFQSVDISSWENLIHPDDRENALILLDNAMKNGEKYDINYRFKCKDGTYKFIEDNGYFLLDKKGKAYQMLGIMKDIAERKQSEQLNTILYNISRSANSSISLKQLYPLIHQELGKIIDTTNFYIALLD</sequence>
<feature type="non-terminal residue" evidence="8">
    <location>
        <position position="185"/>
    </location>
</feature>
<dbReference type="SUPFAM" id="SSF55785">
    <property type="entry name" value="PYP-like sensor domain (PAS domain)"/>
    <property type="match status" value="1"/>
</dbReference>
<evidence type="ECO:0000256" key="5">
    <source>
        <dbReference type="ARBA" id="ARBA00022777"/>
    </source>
</evidence>
<feature type="domain" description="PAC" evidence="7">
    <location>
        <begin position="1"/>
        <end position="16"/>
    </location>
</feature>
<dbReference type="PROSITE" id="PS50113">
    <property type="entry name" value="PAC"/>
    <property type="match status" value="2"/>
</dbReference>
<evidence type="ECO:0000259" key="7">
    <source>
        <dbReference type="PROSITE" id="PS50113"/>
    </source>
</evidence>
<dbReference type="Pfam" id="PF08447">
    <property type="entry name" value="PAS_3"/>
    <property type="match status" value="1"/>
</dbReference>
<dbReference type="InterPro" id="IPR000014">
    <property type="entry name" value="PAS"/>
</dbReference>
<evidence type="ECO:0000256" key="1">
    <source>
        <dbReference type="ARBA" id="ARBA00000085"/>
    </source>
</evidence>
<reference evidence="8" key="1">
    <citation type="journal article" date="2014" name="Front. Microbiol.">
        <title>High frequency of phylogenetically diverse reductive dehalogenase-homologous genes in deep subseafloor sedimentary metagenomes.</title>
        <authorList>
            <person name="Kawai M."/>
            <person name="Futagami T."/>
            <person name="Toyoda A."/>
            <person name="Takaki Y."/>
            <person name="Nishi S."/>
            <person name="Hori S."/>
            <person name="Arai W."/>
            <person name="Tsubouchi T."/>
            <person name="Morono Y."/>
            <person name="Uchiyama I."/>
            <person name="Ito T."/>
            <person name="Fujiyama A."/>
            <person name="Inagaki F."/>
            <person name="Takami H."/>
        </authorList>
    </citation>
    <scope>NUCLEOTIDE SEQUENCE</scope>
    <source>
        <strain evidence="8">Expedition CK06-06</strain>
    </source>
</reference>
<dbReference type="PANTHER" id="PTHR43304">
    <property type="entry name" value="PHYTOCHROME-LIKE PROTEIN CPH1"/>
    <property type="match status" value="1"/>
</dbReference>
<evidence type="ECO:0000256" key="2">
    <source>
        <dbReference type="ARBA" id="ARBA00012438"/>
    </source>
</evidence>
<dbReference type="InterPro" id="IPR035965">
    <property type="entry name" value="PAS-like_dom_sf"/>
</dbReference>
<evidence type="ECO:0000256" key="3">
    <source>
        <dbReference type="ARBA" id="ARBA00022553"/>
    </source>
</evidence>
<dbReference type="NCBIfam" id="TIGR00229">
    <property type="entry name" value="sensory_box"/>
    <property type="match status" value="1"/>
</dbReference>
<dbReference type="GO" id="GO:0004673">
    <property type="term" value="F:protein histidine kinase activity"/>
    <property type="evidence" value="ECO:0007669"/>
    <property type="project" value="UniProtKB-EC"/>
</dbReference>
<keyword evidence="5" id="KW-0418">Kinase</keyword>
<accession>X1F625</accession>
<keyword evidence="3" id="KW-0597">Phosphoprotein</keyword>
<dbReference type="PANTHER" id="PTHR43304:SF1">
    <property type="entry name" value="PAC DOMAIN-CONTAINING PROTEIN"/>
    <property type="match status" value="1"/>
</dbReference>
<gene>
    <name evidence="8" type="ORF">S03H2_24717</name>
</gene>
<proteinExistence type="predicted"/>
<dbReference type="Gene3D" id="3.30.450.20">
    <property type="entry name" value="PAS domain"/>
    <property type="match status" value="1"/>
</dbReference>
<dbReference type="CDD" id="cd00130">
    <property type="entry name" value="PAS"/>
    <property type="match status" value="1"/>
</dbReference>
<dbReference type="InterPro" id="IPR052162">
    <property type="entry name" value="Sensor_kinase/Photoreceptor"/>
</dbReference>
<evidence type="ECO:0000313" key="8">
    <source>
        <dbReference type="EMBL" id="GAH41076.1"/>
    </source>
</evidence>
<protein>
    <recommendedName>
        <fullName evidence="2">histidine kinase</fullName>
        <ecNumber evidence="2">2.7.13.3</ecNumber>
    </recommendedName>
</protein>
<feature type="non-terminal residue" evidence="8">
    <location>
        <position position="1"/>
    </location>
</feature>
<evidence type="ECO:0000256" key="4">
    <source>
        <dbReference type="ARBA" id="ARBA00022679"/>
    </source>
</evidence>
<dbReference type="EC" id="2.7.13.3" evidence="2"/>
<comment type="caution">
    <text evidence="8">The sequence shown here is derived from an EMBL/GenBank/DDBJ whole genome shotgun (WGS) entry which is preliminary data.</text>
</comment>
<comment type="catalytic activity">
    <reaction evidence="1">
        <text>ATP + protein L-histidine = ADP + protein N-phospho-L-histidine.</text>
        <dbReference type="EC" id="2.7.13.3"/>
    </reaction>
</comment>
<name>X1F625_9ZZZZ</name>
<keyword evidence="4" id="KW-0808">Transferase</keyword>
<dbReference type="InterPro" id="IPR013655">
    <property type="entry name" value="PAS_fold_3"/>
</dbReference>
<dbReference type="InterPro" id="IPR000700">
    <property type="entry name" value="PAS-assoc_C"/>
</dbReference>
<organism evidence="8">
    <name type="scientific">marine sediment metagenome</name>
    <dbReference type="NCBI Taxonomy" id="412755"/>
    <lineage>
        <taxon>unclassified sequences</taxon>
        <taxon>metagenomes</taxon>
        <taxon>ecological metagenomes</taxon>
    </lineage>
</organism>
<feature type="domain" description="PAS" evidence="6">
    <location>
        <begin position="17"/>
        <end position="90"/>
    </location>
</feature>